<keyword evidence="3" id="KW-1185">Reference proteome</keyword>
<keyword evidence="1" id="KW-0472">Membrane</keyword>
<reference evidence="3" key="1">
    <citation type="submission" date="2006-02" db="EMBL/GenBank/DDBJ databases">
        <title>Complete sequence of chromosome of Rhodoferax ferrireducens DSM 15236.</title>
        <authorList>
            <person name="Copeland A."/>
            <person name="Lucas S."/>
            <person name="Lapidus A."/>
            <person name="Barry K."/>
            <person name="Detter J.C."/>
            <person name="Glavina del Rio T."/>
            <person name="Hammon N."/>
            <person name="Israni S."/>
            <person name="Pitluck S."/>
            <person name="Brettin T."/>
            <person name="Bruce D."/>
            <person name="Han C."/>
            <person name="Tapia R."/>
            <person name="Gilna P."/>
            <person name="Kiss H."/>
            <person name="Schmutz J."/>
            <person name="Larimer F."/>
            <person name="Land M."/>
            <person name="Kyrpides N."/>
            <person name="Ivanova N."/>
            <person name="Richardson P."/>
        </authorList>
    </citation>
    <scope>NUCLEOTIDE SEQUENCE [LARGE SCALE GENOMIC DNA]</scope>
    <source>
        <strain evidence="3">ATCC BAA-621 / DSM 15236 / T118</strain>
    </source>
</reference>
<protein>
    <recommendedName>
        <fullName evidence="4">DUF2953 domain-containing protein</fullName>
    </recommendedName>
</protein>
<proteinExistence type="predicted"/>
<sequence length="202" mass="22476">MGAVPVILAIIVGLPLLLLALPIDLAFRVEGIETFNGQIAIRWMFGLVRFRVRIPGVNKSSRAPKVAPQATKVRVKPDKRSGRPNVLAVLRQAAFRRRVYRLATDLVRAAHLHRLHLRMRLGLGDPADTGRLWALVGPLNAVAQNLRNADVQIEAEYLDPVFEFQARGRLLLVPLQFLILAIGFALSPASIRAWRTLKGRHA</sequence>
<organism evidence="2 3">
    <name type="scientific">Albidiferax ferrireducens (strain ATCC BAA-621 / DSM 15236 / T118)</name>
    <name type="common">Rhodoferax ferrireducens</name>
    <dbReference type="NCBI Taxonomy" id="338969"/>
    <lineage>
        <taxon>Bacteria</taxon>
        <taxon>Pseudomonadati</taxon>
        <taxon>Pseudomonadota</taxon>
        <taxon>Betaproteobacteria</taxon>
        <taxon>Burkholderiales</taxon>
        <taxon>Comamonadaceae</taxon>
        <taxon>Rhodoferax</taxon>
    </lineage>
</organism>
<dbReference type="Pfam" id="PF11167">
    <property type="entry name" value="DUF2953"/>
    <property type="match status" value="1"/>
</dbReference>
<evidence type="ECO:0000313" key="2">
    <source>
        <dbReference type="EMBL" id="ABD67933.1"/>
    </source>
</evidence>
<keyword evidence="1" id="KW-0812">Transmembrane</keyword>
<evidence type="ECO:0008006" key="4">
    <source>
        <dbReference type="Google" id="ProtNLM"/>
    </source>
</evidence>
<gene>
    <name evidence="2" type="ordered locus">Rfer_0174</name>
</gene>
<dbReference type="HOGENOM" id="CLU_1354084_0_0_4"/>
<name>Q222X0_ALBFT</name>
<dbReference type="AlphaFoldDB" id="Q222X0"/>
<keyword evidence="1" id="KW-1133">Transmembrane helix</keyword>
<dbReference type="Proteomes" id="UP000008332">
    <property type="component" value="Chromosome"/>
</dbReference>
<dbReference type="OrthoDB" id="7063828at2"/>
<accession>Q222X0</accession>
<dbReference type="STRING" id="338969.Rfer_0174"/>
<feature type="transmembrane region" description="Helical" evidence="1">
    <location>
        <begin position="170"/>
        <end position="191"/>
    </location>
</feature>
<evidence type="ECO:0000256" key="1">
    <source>
        <dbReference type="SAM" id="Phobius"/>
    </source>
</evidence>
<evidence type="ECO:0000313" key="3">
    <source>
        <dbReference type="Proteomes" id="UP000008332"/>
    </source>
</evidence>
<dbReference type="KEGG" id="rfr:Rfer_0174"/>
<dbReference type="eggNOG" id="ENOG5032X98">
    <property type="taxonomic scope" value="Bacteria"/>
</dbReference>
<dbReference type="EMBL" id="CP000267">
    <property type="protein sequence ID" value="ABD67933.1"/>
    <property type="molecule type" value="Genomic_DNA"/>
</dbReference>
<dbReference type="InterPro" id="IPR021338">
    <property type="entry name" value="DUF2953"/>
</dbReference>